<accession>A0A7S7SNV4</accession>
<sequence>MVQRGQSVGISASANQGYQFVSWAGSGSGSYSGSNTSANVAMNAPISEAASFSQQVSVTVTTNPVGRAYTVDGQT</sequence>
<evidence type="ECO:0000313" key="2">
    <source>
        <dbReference type="EMBL" id="QOY90520.1"/>
    </source>
</evidence>
<keyword evidence="3" id="KW-1185">Reference proteome</keyword>
<dbReference type="AlphaFoldDB" id="A0A7S7SNV4"/>
<protein>
    <recommendedName>
        <fullName evidence="1">Bacterial repeat domain-containing protein</fullName>
    </recommendedName>
</protein>
<reference evidence="2 3" key="1">
    <citation type="submission" date="2020-10" db="EMBL/GenBank/DDBJ databases">
        <title>Complete genome sequence of Paludibaculum fermentans P105T, a facultatively anaerobic acidobacterium capable of dissimilatory Fe(III) reduction.</title>
        <authorList>
            <person name="Dedysh S.N."/>
            <person name="Beletsky A.V."/>
            <person name="Kulichevskaya I.S."/>
            <person name="Mardanov A.V."/>
            <person name="Ravin N.V."/>
        </authorList>
    </citation>
    <scope>NUCLEOTIDE SEQUENCE [LARGE SCALE GENOMIC DNA]</scope>
    <source>
        <strain evidence="2 3">P105</strain>
    </source>
</reference>
<evidence type="ECO:0000259" key="1">
    <source>
        <dbReference type="Pfam" id="PF18998"/>
    </source>
</evidence>
<dbReference type="RefSeq" id="WP_194452182.1">
    <property type="nucleotide sequence ID" value="NZ_CP063849.1"/>
</dbReference>
<gene>
    <name evidence="2" type="ORF">IRI77_11385</name>
</gene>
<organism evidence="2 3">
    <name type="scientific">Paludibaculum fermentans</name>
    <dbReference type="NCBI Taxonomy" id="1473598"/>
    <lineage>
        <taxon>Bacteria</taxon>
        <taxon>Pseudomonadati</taxon>
        <taxon>Acidobacteriota</taxon>
        <taxon>Terriglobia</taxon>
        <taxon>Bryobacterales</taxon>
        <taxon>Bryobacteraceae</taxon>
        <taxon>Paludibaculum</taxon>
    </lineage>
</organism>
<name>A0A7S7SNV4_PALFE</name>
<evidence type="ECO:0000313" key="3">
    <source>
        <dbReference type="Proteomes" id="UP000593892"/>
    </source>
</evidence>
<feature type="domain" description="Bacterial repeat" evidence="1">
    <location>
        <begin position="4"/>
        <end position="54"/>
    </location>
</feature>
<proteinExistence type="predicted"/>
<dbReference type="Proteomes" id="UP000593892">
    <property type="component" value="Chromosome"/>
</dbReference>
<dbReference type="EMBL" id="CP063849">
    <property type="protein sequence ID" value="QOY90520.1"/>
    <property type="molecule type" value="Genomic_DNA"/>
</dbReference>
<dbReference type="Pfam" id="PF18998">
    <property type="entry name" value="Flg_new_2"/>
    <property type="match status" value="1"/>
</dbReference>
<dbReference type="KEGG" id="pfer:IRI77_11385"/>
<dbReference type="InterPro" id="IPR044060">
    <property type="entry name" value="Bacterial_rp_domain"/>
</dbReference>